<sequence>MILSCVVICIATAALAKQQYALPAKKLFGFPFEFSDLPTSEDRRQRSLQTWKQHQIEIDNDKPAFDKYESTEEILARSMGENAQKTAFELKERIRRAPQMPEMPQGMPSLPEGMANPPEGMPSMSKPPEGIPKFPEGMPSPP</sequence>
<feature type="chain" id="PRO_5008583577" evidence="2">
    <location>
        <begin position="17"/>
        <end position="142"/>
    </location>
</feature>
<dbReference type="AlphaFoldDB" id="A0A1B6GJ59"/>
<organism evidence="3">
    <name type="scientific">Cuerna arida</name>
    <dbReference type="NCBI Taxonomy" id="1464854"/>
    <lineage>
        <taxon>Eukaryota</taxon>
        <taxon>Metazoa</taxon>
        <taxon>Ecdysozoa</taxon>
        <taxon>Arthropoda</taxon>
        <taxon>Hexapoda</taxon>
        <taxon>Insecta</taxon>
        <taxon>Pterygota</taxon>
        <taxon>Neoptera</taxon>
        <taxon>Paraneoptera</taxon>
        <taxon>Hemiptera</taxon>
        <taxon>Auchenorrhyncha</taxon>
        <taxon>Membracoidea</taxon>
        <taxon>Cicadellidae</taxon>
        <taxon>Cicadellinae</taxon>
        <taxon>Proconiini</taxon>
        <taxon>Cuerna</taxon>
    </lineage>
</organism>
<keyword evidence="2" id="KW-0732">Signal</keyword>
<proteinExistence type="predicted"/>
<evidence type="ECO:0000256" key="1">
    <source>
        <dbReference type="SAM" id="MobiDB-lite"/>
    </source>
</evidence>
<protein>
    <submittedName>
        <fullName evidence="3">Uncharacterized protein</fullName>
    </submittedName>
</protein>
<dbReference type="EMBL" id="GECZ01007287">
    <property type="protein sequence ID" value="JAS62482.1"/>
    <property type="molecule type" value="Transcribed_RNA"/>
</dbReference>
<name>A0A1B6GJ59_9HEMI</name>
<feature type="non-terminal residue" evidence="3">
    <location>
        <position position="142"/>
    </location>
</feature>
<evidence type="ECO:0000313" key="3">
    <source>
        <dbReference type="EMBL" id="JAS62482.1"/>
    </source>
</evidence>
<evidence type="ECO:0000256" key="2">
    <source>
        <dbReference type="SAM" id="SignalP"/>
    </source>
</evidence>
<feature type="signal peptide" evidence="2">
    <location>
        <begin position="1"/>
        <end position="16"/>
    </location>
</feature>
<feature type="region of interest" description="Disordered" evidence="1">
    <location>
        <begin position="99"/>
        <end position="142"/>
    </location>
</feature>
<reference evidence="3" key="1">
    <citation type="submission" date="2015-11" db="EMBL/GenBank/DDBJ databases">
        <title>De novo transcriptome assembly of four potential Pierce s Disease insect vectors from Arizona vineyards.</title>
        <authorList>
            <person name="Tassone E.E."/>
        </authorList>
    </citation>
    <scope>NUCLEOTIDE SEQUENCE</scope>
</reference>
<gene>
    <name evidence="3" type="ORF">g.6568</name>
</gene>
<accession>A0A1B6GJ59</accession>